<dbReference type="AlphaFoldDB" id="A0A844BBX5"/>
<dbReference type="RefSeq" id="WP_153747439.1">
    <property type="nucleotide sequence ID" value="NZ_BAAADI010000006.1"/>
</dbReference>
<dbReference type="Pfam" id="PF00011">
    <property type="entry name" value="HSP20"/>
    <property type="match status" value="1"/>
</dbReference>
<name>A0A844BBX5_9RHOB</name>
<reference evidence="5 6" key="1">
    <citation type="submission" date="2019-11" db="EMBL/GenBank/DDBJ databases">
        <title>Draft Whole-Genome sequence of the marine photosynthetic bacterium Rhodovulum strictum DSM 11289.</title>
        <authorList>
            <person name="Kyndt J.A."/>
            <person name="Meyer T.E."/>
        </authorList>
    </citation>
    <scope>NUCLEOTIDE SEQUENCE [LARGE SCALE GENOMIC DNA]</scope>
    <source>
        <strain evidence="5 6">DSM 11289</strain>
    </source>
</reference>
<evidence type="ECO:0000256" key="3">
    <source>
        <dbReference type="SAM" id="MobiDB-lite"/>
    </source>
</evidence>
<feature type="region of interest" description="Disordered" evidence="3">
    <location>
        <begin position="120"/>
        <end position="139"/>
    </location>
</feature>
<dbReference type="InterPro" id="IPR002068">
    <property type="entry name" value="A-crystallin/Hsp20_dom"/>
</dbReference>
<gene>
    <name evidence="5" type="ORF">GH815_03895</name>
</gene>
<accession>A0A844BBX5</accession>
<dbReference type="PANTHER" id="PTHR11527">
    <property type="entry name" value="HEAT-SHOCK PROTEIN 20 FAMILY MEMBER"/>
    <property type="match status" value="1"/>
</dbReference>
<dbReference type="InterPro" id="IPR008978">
    <property type="entry name" value="HSP20-like_chaperone"/>
</dbReference>
<evidence type="ECO:0000256" key="2">
    <source>
        <dbReference type="RuleBase" id="RU003616"/>
    </source>
</evidence>
<keyword evidence="6" id="KW-1185">Reference proteome</keyword>
<evidence type="ECO:0000313" key="6">
    <source>
        <dbReference type="Proteomes" id="UP000466730"/>
    </source>
</evidence>
<dbReference type="CDD" id="cd06464">
    <property type="entry name" value="ACD_sHsps-like"/>
    <property type="match status" value="1"/>
</dbReference>
<feature type="domain" description="SHSP" evidence="4">
    <location>
        <begin position="23"/>
        <end position="137"/>
    </location>
</feature>
<comment type="caution">
    <text evidence="5">The sequence shown here is derived from an EMBL/GenBank/DDBJ whole genome shotgun (WGS) entry which is preliminary data.</text>
</comment>
<proteinExistence type="inferred from homology"/>
<dbReference type="SUPFAM" id="SSF49764">
    <property type="entry name" value="HSP20-like chaperones"/>
    <property type="match status" value="1"/>
</dbReference>
<evidence type="ECO:0000259" key="4">
    <source>
        <dbReference type="PROSITE" id="PS01031"/>
    </source>
</evidence>
<sequence length="139" mass="15015">MVEKSHSTGFWPSLYEPFRGLGARVADWFAPASEASVDDDGYSIRMELPGVAEKDVKVSLADGVVTVRGEKQSSREEKGETWYFSEREYGSFSRSFRLPPDADAGAVKADLKDGVLTVSVGKKAPGPATTGTEIPIGRN</sequence>
<dbReference type="PROSITE" id="PS01031">
    <property type="entry name" value="SHSP"/>
    <property type="match status" value="1"/>
</dbReference>
<organism evidence="5 6">
    <name type="scientific">Rhodovulum strictum</name>
    <dbReference type="NCBI Taxonomy" id="58314"/>
    <lineage>
        <taxon>Bacteria</taxon>
        <taxon>Pseudomonadati</taxon>
        <taxon>Pseudomonadota</taxon>
        <taxon>Alphaproteobacteria</taxon>
        <taxon>Rhodobacterales</taxon>
        <taxon>Paracoccaceae</taxon>
        <taxon>Rhodovulum</taxon>
    </lineage>
</organism>
<protein>
    <submittedName>
        <fullName evidence="5">Hsp20 family protein</fullName>
    </submittedName>
</protein>
<dbReference type="EMBL" id="WJPO01000003">
    <property type="protein sequence ID" value="MRH20128.1"/>
    <property type="molecule type" value="Genomic_DNA"/>
</dbReference>
<dbReference type="OrthoDB" id="9808910at2"/>
<evidence type="ECO:0000313" key="5">
    <source>
        <dbReference type="EMBL" id="MRH20128.1"/>
    </source>
</evidence>
<evidence type="ECO:0000256" key="1">
    <source>
        <dbReference type="PROSITE-ProRule" id="PRU00285"/>
    </source>
</evidence>
<dbReference type="InterPro" id="IPR031107">
    <property type="entry name" value="Small_HSP"/>
</dbReference>
<dbReference type="Gene3D" id="2.60.40.790">
    <property type="match status" value="1"/>
</dbReference>
<comment type="similarity">
    <text evidence="1 2">Belongs to the small heat shock protein (HSP20) family.</text>
</comment>
<dbReference type="Proteomes" id="UP000466730">
    <property type="component" value="Unassembled WGS sequence"/>
</dbReference>